<proteinExistence type="predicted"/>
<reference evidence="1 2" key="1">
    <citation type="submission" date="2014-03" db="EMBL/GenBank/DDBJ databases">
        <title>Complete genome sequence of a deeply braunched marine Bacteroidia bacterium Draconibacterium orientale type strain FH5T.</title>
        <authorList>
            <person name="Li X."/>
            <person name="Wang X."/>
            <person name="Xie Z."/>
            <person name="Du Z."/>
            <person name="Chen G."/>
        </authorList>
    </citation>
    <scope>NUCLEOTIDE SEQUENCE [LARGE SCALE GENOMIC DNA]</scope>
    <source>
        <strain evidence="1 2">FH5</strain>
    </source>
</reference>
<accession>A0ABM5QDY9</accession>
<dbReference type="EMBL" id="CP007451">
    <property type="protein sequence ID" value="AHW61823.1"/>
    <property type="molecule type" value="Genomic_DNA"/>
</dbReference>
<gene>
    <name evidence="1" type="ORF">FH5T_08950</name>
</gene>
<protein>
    <submittedName>
        <fullName evidence="1">Uncharacterized protein</fullName>
    </submittedName>
</protein>
<sequence>MVFFLPGLNVERFTGDSKEMPADMVWEGEKMFLKAELFITSFEKSENRKCGRVFTKNPSSELAKDGFLLVKSGASGCLFNYNAISFSITCFPL</sequence>
<evidence type="ECO:0000313" key="1">
    <source>
        <dbReference type="EMBL" id="AHW61823.1"/>
    </source>
</evidence>
<name>A0ABM5QDY9_9BACT</name>
<dbReference type="Proteomes" id="UP000023772">
    <property type="component" value="Chromosome"/>
</dbReference>
<keyword evidence="2" id="KW-1185">Reference proteome</keyword>
<organism evidence="1 2">
    <name type="scientific">Draconibacterium orientale</name>
    <dbReference type="NCBI Taxonomy" id="1168034"/>
    <lineage>
        <taxon>Bacteria</taxon>
        <taxon>Pseudomonadati</taxon>
        <taxon>Bacteroidota</taxon>
        <taxon>Bacteroidia</taxon>
        <taxon>Marinilabiliales</taxon>
        <taxon>Prolixibacteraceae</taxon>
        <taxon>Draconibacterium</taxon>
    </lineage>
</organism>
<evidence type="ECO:0000313" key="2">
    <source>
        <dbReference type="Proteomes" id="UP000023772"/>
    </source>
</evidence>